<accession>A0A0F9HHH5</accession>
<dbReference type="AlphaFoldDB" id="A0A0F9HHH5"/>
<proteinExistence type="predicted"/>
<name>A0A0F9HHH5_9ZZZZ</name>
<comment type="caution">
    <text evidence="1">The sequence shown here is derived from an EMBL/GenBank/DDBJ whole genome shotgun (WGS) entry which is preliminary data.</text>
</comment>
<sequence>GGIPKVQEWTEEECETTGQAHVWVKVGTVGLGDHGLSAMDWGDTKCLRCGIPVSVPDFDYEAE</sequence>
<protein>
    <submittedName>
        <fullName evidence="1">Uncharacterized protein</fullName>
    </submittedName>
</protein>
<gene>
    <name evidence="1" type="ORF">LCGC14_1782830</name>
</gene>
<reference evidence="1" key="1">
    <citation type="journal article" date="2015" name="Nature">
        <title>Complex archaea that bridge the gap between prokaryotes and eukaryotes.</title>
        <authorList>
            <person name="Spang A."/>
            <person name="Saw J.H."/>
            <person name="Jorgensen S.L."/>
            <person name="Zaremba-Niedzwiedzka K."/>
            <person name="Martijn J."/>
            <person name="Lind A.E."/>
            <person name="van Eijk R."/>
            <person name="Schleper C."/>
            <person name="Guy L."/>
            <person name="Ettema T.J."/>
        </authorList>
    </citation>
    <scope>NUCLEOTIDE SEQUENCE</scope>
</reference>
<dbReference type="EMBL" id="LAZR01016888">
    <property type="protein sequence ID" value="KKM02602.1"/>
    <property type="molecule type" value="Genomic_DNA"/>
</dbReference>
<evidence type="ECO:0000313" key="1">
    <source>
        <dbReference type="EMBL" id="KKM02602.1"/>
    </source>
</evidence>
<feature type="non-terminal residue" evidence="1">
    <location>
        <position position="1"/>
    </location>
</feature>
<organism evidence="1">
    <name type="scientific">marine sediment metagenome</name>
    <dbReference type="NCBI Taxonomy" id="412755"/>
    <lineage>
        <taxon>unclassified sequences</taxon>
        <taxon>metagenomes</taxon>
        <taxon>ecological metagenomes</taxon>
    </lineage>
</organism>